<protein>
    <submittedName>
        <fullName evidence="4">Uncharacterized protein</fullName>
    </submittedName>
</protein>
<evidence type="ECO:0000313" key="2">
    <source>
        <dbReference type="EMBL" id="KAK0307380.1"/>
    </source>
</evidence>
<evidence type="ECO:0000313" key="4">
    <source>
        <dbReference type="EMBL" id="TKA35943.1"/>
    </source>
</evidence>
<evidence type="ECO:0000256" key="1">
    <source>
        <dbReference type="SAM" id="MobiDB-lite"/>
    </source>
</evidence>
<comment type="caution">
    <text evidence="4">The sequence shown here is derived from an EMBL/GenBank/DDBJ whole genome shotgun (WGS) entry which is preliminary data.</text>
</comment>
<feature type="region of interest" description="Disordered" evidence="1">
    <location>
        <begin position="1"/>
        <end position="113"/>
    </location>
</feature>
<evidence type="ECO:0000313" key="6">
    <source>
        <dbReference type="Proteomes" id="UP001175353"/>
    </source>
</evidence>
<feature type="compositionally biased region" description="Polar residues" evidence="1">
    <location>
        <begin position="24"/>
        <end position="43"/>
    </location>
</feature>
<dbReference type="EMBL" id="JASUXU010000095">
    <property type="protein sequence ID" value="KAK0307380.1"/>
    <property type="molecule type" value="Genomic_DNA"/>
</dbReference>
<reference evidence="3" key="3">
    <citation type="submission" date="2023-06" db="EMBL/GenBank/DDBJ databases">
        <title>Black Yeasts Isolated from many extreme environments.</title>
        <authorList>
            <person name="Coleine C."/>
            <person name="Stajich J.E."/>
            <person name="Selbmann L."/>
        </authorList>
    </citation>
    <scope>NUCLEOTIDE SEQUENCE</scope>
    <source>
        <strain evidence="3">CCFEE 5200</strain>
    </source>
</reference>
<feature type="compositionally biased region" description="Polar residues" evidence="1">
    <location>
        <begin position="52"/>
        <end position="68"/>
    </location>
</feature>
<evidence type="ECO:0000313" key="3">
    <source>
        <dbReference type="EMBL" id="KAK0965905.1"/>
    </source>
</evidence>
<gene>
    <name evidence="4" type="ORF">B0A54_12167</name>
    <name evidence="2" type="ORF">LTR82_015991</name>
    <name evidence="3" type="ORF">LTR91_017758</name>
</gene>
<dbReference type="Proteomes" id="UP001168146">
    <property type="component" value="Unassembled WGS sequence"/>
</dbReference>
<dbReference type="AlphaFoldDB" id="A0A4U0UJR6"/>
<keyword evidence="6" id="KW-1185">Reference proteome</keyword>
<dbReference type="Proteomes" id="UP001175353">
    <property type="component" value="Unassembled WGS sequence"/>
</dbReference>
<feature type="compositionally biased region" description="Basic and acidic residues" evidence="1">
    <location>
        <begin position="1"/>
        <end position="12"/>
    </location>
</feature>
<accession>A0A4U0UJR6</accession>
<dbReference type="EMBL" id="JAUJLE010000237">
    <property type="protein sequence ID" value="KAK0965905.1"/>
    <property type="molecule type" value="Genomic_DNA"/>
</dbReference>
<reference evidence="4 5" key="1">
    <citation type="submission" date="2017-03" db="EMBL/GenBank/DDBJ databases">
        <title>Genomes of endolithic fungi from Antarctica.</title>
        <authorList>
            <person name="Coleine C."/>
            <person name="Masonjones S."/>
            <person name="Stajich J.E."/>
        </authorList>
    </citation>
    <scope>NUCLEOTIDE SEQUENCE [LARGE SCALE GENOMIC DNA]</scope>
    <source>
        <strain evidence="4 5">CCFEE 5311</strain>
    </source>
</reference>
<dbReference type="OrthoDB" id="5377039at2759"/>
<sequence length="171" mass="18616">MADNDGDSHMDSPPDLFDLEDVTPDNTITDPSIVSPPDSQQRGATEMPTSAPGANSNGKRPLNIISNGSEEDGNAVIDLTGTAAPTHPSTGKGRAGGGQEFAPKTHQQSGYTWDKVEDEPGYAWLNKKAQDERQRAWEGMVHKDCVVGNRYGDPFEMMEREKAMLDSLKQR</sequence>
<evidence type="ECO:0000313" key="5">
    <source>
        <dbReference type="Proteomes" id="UP000310066"/>
    </source>
</evidence>
<dbReference type="EMBL" id="NAJP01000064">
    <property type="protein sequence ID" value="TKA35943.1"/>
    <property type="molecule type" value="Genomic_DNA"/>
</dbReference>
<reference evidence="2" key="2">
    <citation type="submission" date="2021-12" db="EMBL/GenBank/DDBJ databases">
        <title>Black yeast isolated from Biological Soil Crust.</title>
        <authorList>
            <person name="Kurbessoian T."/>
        </authorList>
    </citation>
    <scope>NUCLEOTIDE SEQUENCE</scope>
    <source>
        <strain evidence="2">CCFEE 5208</strain>
    </source>
</reference>
<proteinExistence type="predicted"/>
<name>A0A4U0UJR6_9PEZI</name>
<dbReference type="Proteomes" id="UP000310066">
    <property type="component" value="Unassembled WGS sequence"/>
</dbReference>
<organism evidence="4 5">
    <name type="scientific">Friedmanniomyces endolithicus</name>
    <dbReference type="NCBI Taxonomy" id="329885"/>
    <lineage>
        <taxon>Eukaryota</taxon>
        <taxon>Fungi</taxon>
        <taxon>Dikarya</taxon>
        <taxon>Ascomycota</taxon>
        <taxon>Pezizomycotina</taxon>
        <taxon>Dothideomycetes</taxon>
        <taxon>Dothideomycetidae</taxon>
        <taxon>Mycosphaerellales</taxon>
        <taxon>Teratosphaeriaceae</taxon>
        <taxon>Friedmanniomyces</taxon>
    </lineage>
</organism>